<protein>
    <submittedName>
        <fullName evidence="2">Phage portal protein</fullName>
    </submittedName>
</protein>
<evidence type="ECO:0000313" key="3">
    <source>
        <dbReference type="Proteomes" id="UP001179614"/>
    </source>
</evidence>
<accession>A0ABY7MBE8</accession>
<feature type="compositionally biased region" description="Acidic residues" evidence="1">
    <location>
        <begin position="522"/>
        <end position="534"/>
    </location>
</feature>
<dbReference type="Proteomes" id="UP001179614">
    <property type="component" value="Chromosome"/>
</dbReference>
<evidence type="ECO:0000313" key="2">
    <source>
        <dbReference type="EMBL" id="WBL75607.1"/>
    </source>
</evidence>
<name>A0ABY7MBE8_9BRAD</name>
<dbReference type="EMBL" id="CP089391">
    <property type="protein sequence ID" value="WBL75607.1"/>
    <property type="molecule type" value="Genomic_DNA"/>
</dbReference>
<dbReference type="InterPro" id="IPR006429">
    <property type="entry name" value="Phage_lambda_portal"/>
</dbReference>
<feature type="compositionally biased region" description="Basic and acidic residues" evidence="1">
    <location>
        <begin position="483"/>
        <end position="499"/>
    </location>
</feature>
<feature type="region of interest" description="Disordered" evidence="1">
    <location>
        <begin position="483"/>
        <end position="542"/>
    </location>
</feature>
<proteinExistence type="predicted"/>
<reference evidence="2" key="1">
    <citation type="submission" date="2021-12" db="EMBL/GenBank/DDBJ databases">
        <title>Bradyrhizobium xenonodulans sp. nov.</title>
        <authorList>
            <person name="Claassens R."/>
            <person name="Venter S.N."/>
            <person name="Beukes C.W."/>
            <person name="Stepkowski T."/>
            <person name="Steenkamp E.T."/>
        </authorList>
    </citation>
    <scope>NUCLEOTIDE SEQUENCE</scope>
    <source>
        <strain evidence="2">14AB</strain>
    </source>
</reference>
<sequence length="542" mass="59601">MANPSTRQPMQLNFIDRVVATFDPQRGLARAQARTELASATGAGGYNGGARERRATKRYRPRDGSADADTLLDLPDLRGRSRDLARNAPIATGAIATNVTNVVGDGLKLQANVDHEALGITPEQADAMEREQEREWELFCATCDFTRVQCMDELEATSYRGVLESGDLFMLRRYRKDPGDAYGTKLQMIEADRVCNPQRAADTDAIAGGVEVDKHGVHVAYHVTNKHPGGLRVLGLEWERVAARTETGLPVVLHLYDRLRPEQTRGVPYLAPVIEFLKQLATYSEAEVDAAVATAMVAFVIEAPNDDGSEPPLGETDASLNSNEVKLGGAAVVGLAEGEKLNTFNPSRPNSNFDPFVMSFCRQIGVALEIPFELLVKHFTASYSASRAALEMAWQYFRRRRTWLAARLVQPAYEWMMEEAVATGRLNRPGFFADPMLRKAYCGAEWIGPQRASLNPKQESDADTQDVEQGFKTIEQVCMERTGGEFEKKNAQRAKETAMRKQTGVVAPPPPAANPNAPAQPDDPDAEPDDGDEQPEPKRAAK</sequence>
<evidence type="ECO:0000256" key="1">
    <source>
        <dbReference type="SAM" id="MobiDB-lite"/>
    </source>
</evidence>
<dbReference type="RefSeq" id="WP_270160430.1">
    <property type="nucleotide sequence ID" value="NZ_CP089391.1"/>
</dbReference>
<dbReference type="Pfam" id="PF05136">
    <property type="entry name" value="Phage_portal_2"/>
    <property type="match status" value="1"/>
</dbReference>
<organism evidence="2 3">
    <name type="scientific">Bradyrhizobium xenonodulans</name>
    <dbReference type="NCBI Taxonomy" id="2736875"/>
    <lineage>
        <taxon>Bacteria</taxon>
        <taxon>Pseudomonadati</taxon>
        <taxon>Pseudomonadota</taxon>
        <taxon>Alphaproteobacteria</taxon>
        <taxon>Hyphomicrobiales</taxon>
        <taxon>Nitrobacteraceae</taxon>
        <taxon>Bradyrhizobium</taxon>
    </lineage>
</organism>
<keyword evidence="3" id="KW-1185">Reference proteome</keyword>
<dbReference type="NCBIfam" id="TIGR01539">
    <property type="entry name" value="portal_lambda"/>
    <property type="match status" value="1"/>
</dbReference>
<feature type="region of interest" description="Disordered" evidence="1">
    <location>
        <begin position="40"/>
        <end position="71"/>
    </location>
</feature>
<gene>
    <name evidence="2" type="ORF">I3J27_21480</name>
</gene>